<keyword evidence="5" id="KW-0165">Cleavage on pair of basic residues</keyword>
<dbReference type="Pfam" id="PF00090">
    <property type="entry name" value="TSP_1"/>
    <property type="match status" value="1"/>
</dbReference>
<dbReference type="Pfam" id="PF19030">
    <property type="entry name" value="TSP1_ADAMTS"/>
    <property type="match status" value="3"/>
</dbReference>
<evidence type="ECO:0000256" key="4">
    <source>
        <dbReference type="ARBA" id="ARBA00022670"/>
    </source>
</evidence>
<dbReference type="SMART" id="SM00608">
    <property type="entry name" value="ACR"/>
    <property type="match status" value="1"/>
</dbReference>
<feature type="binding site" evidence="15">
    <location>
        <position position="329"/>
    </location>
    <ligand>
        <name>Zn(2+)</name>
        <dbReference type="ChEBI" id="CHEBI:29105"/>
        <note>catalytic</note>
    </ligand>
</feature>
<gene>
    <name evidence="17" type="ORF">PLOB_00041249</name>
</gene>
<feature type="domain" description="Peptidase M12B" evidence="16">
    <location>
        <begin position="195"/>
        <end position="385"/>
    </location>
</feature>
<dbReference type="SUPFAM" id="SSF82895">
    <property type="entry name" value="TSP-1 type 1 repeat"/>
    <property type="match status" value="4"/>
</dbReference>
<reference evidence="17 18" key="1">
    <citation type="submission" date="2022-05" db="EMBL/GenBank/DDBJ databases">
        <authorList>
            <consortium name="Genoscope - CEA"/>
            <person name="William W."/>
        </authorList>
    </citation>
    <scope>NUCLEOTIDE SEQUENCE [LARGE SCALE GENOMIC DNA]</scope>
</reference>
<dbReference type="PROSITE" id="PS50092">
    <property type="entry name" value="TSP1"/>
    <property type="match status" value="4"/>
</dbReference>
<keyword evidence="11" id="KW-0482">Metalloprotease</keyword>
<feature type="binding site" evidence="15">
    <location>
        <position position="335"/>
    </location>
    <ligand>
        <name>Zn(2+)</name>
        <dbReference type="ChEBI" id="CHEBI:29105"/>
        <note>catalytic</note>
    </ligand>
</feature>
<dbReference type="InterPro" id="IPR000884">
    <property type="entry name" value="TSP1_rpt"/>
</dbReference>
<dbReference type="InterPro" id="IPR001590">
    <property type="entry name" value="Peptidase_M12B"/>
</dbReference>
<accession>A0ABN8PBK8</accession>
<evidence type="ECO:0000256" key="8">
    <source>
        <dbReference type="ARBA" id="ARBA00022737"/>
    </source>
</evidence>
<feature type="binding site" evidence="15">
    <location>
        <position position="325"/>
    </location>
    <ligand>
        <name>Zn(2+)</name>
        <dbReference type="ChEBI" id="CHEBI:29105"/>
        <note>catalytic</note>
    </ligand>
</feature>
<keyword evidence="6 15" id="KW-0479">Metal-binding</keyword>
<evidence type="ECO:0000256" key="11">
    <source>
        <dbReference type="ARBA" id="ARBA00023049"/>
    </source>
</evidence>
<dbReference type="InterPro" id="IPR006586">
    <property type="entry name" value="ADAM_Cys-rich"/>
</dbReference>
<organism evidence="17 18">
    <name type="scientific">Porites lobata</name>
    <dbReference type="NCBI Taxonomy" id="104759"/>
    <lineage>
        <taxon>Eukaryota</taxon>
        <taxon>Metazoa</taxon>
        <taxon>Cnidaria</taxon>
        <taxon>Anthozoa</taxon>
        <taxon>Hexacorallia</taxon>
        <taxon>Scleractinia</taxon>
        <taxon>Fungiina</taxon>
        <taxon>Poritidae</taxon>
        <taxon>Porites</taxon>
    </lineage>
</organism>
<dbReference type="Gene3D" id="2.60.120.830">
    <property type="match status" value="1"/>
</dbReference>
<dbReference type="Gene3D" id="3.40.390.10">
    <property type="entry name" value="Collagenase (Catalytic Domain)"/>
    <property type="match status" value="1"/>
</dbReference>
<dbReference type="PANTHER" id="PTHR13723:SF200">
    <property type="entry name" value="ADAM METALLOPEPTIDASE WITH THROMBOSPONDIN TYPE 1 MOTIF B, ISOFORM B"/>
    <property type="match status" value="1"/>
</dbReference>
<dbReference type="Pfam" id="PF05986">
    <property type="entry name" value="ADAMTS_spacer1"/>
    <property type="match status" value="1"/>
</dbReference>
<keyword evidence="14" id="KW-0325">Glycoprotein</keyword>
<keyword evidence="9" id="KW-0378">Hydrolase</keyword>
<dbReference type="InterPro" id="IPR041645">
    <property type="entry name" value="ADAMTS_CR_2"/>
</dbReference>
<feature type="non-terminal residue" evidence="17">
    <location>
        <position position="1141"/>
    </location>
</feature>
<dbReference type="InterPro" id="IPR024079">
    <property type="entry name" value="MetalloPept_cat_dom_sf"/>
</dbReference>
<evidence type="ECO:0000256" key="10">
    <source>
        <dbReference type="ARBA" id="ARBA00022833"/>
    </source>
</evidence>
<evidence type="ECO:0000256" key="14">
    <source>
        <dbReference type="ARBA" id="ARBA00023180"/>
    </source>
</evidence>
<keyword evidence="18" id="KW-1185">Reference proteome</keyword>
<dbReference type="SUPFAM" id="SSF55486">
    <property type="entry name" value="Metalloproteases ('zincins'), catalytic domain"/>
    <property type="match status" value="1"/>
</dbReference>
<dbReference type="InterPro" id="IPR050439">
    <property type="entry name" value="ADAMTS_ADAMTS-like"/>
</dbReference>
<evidence type="ECO:0000256" key="3">
    <source>
        <dbReference type="ARBA" id="ARBA00022530"/>
    </source>
</evidence>
<evidence type="ECO:0000256" key="9">
    <source>
        <dbReference type="ARBA" id="ARBA00022801"/>
    </source>
</evidence>
<keyword evidence="2" id="KW-0964">Secreted</keyword>
<dbReference type="Gene3D" id="2.20.100.10">
    <property type="entry name" value="Thrombospondin type-1 (TSP1) repeat"/>
    <property type="match status" value="4"/>
</dbReference>
<protein>
    <recommendedName>
        <fullName evidence="16">Peptidase M12B domain-containing protein</fullName>
    </recommendedName>
</protein>
<comment type="caution">
    <text evidence="15">Lacks conserved residue(s) required for the propagation of feature annotation.</text>
</comment>
<dbReference type="InterPro" id="IPR002889">
    <property type="entry name" value="WSC_carb-bd"/>
</dbReference>
<evidence type="ECO:0000256" key="13">
    <source>
        <dbReference type="ARBA" id="ARBA00023157"/>
    </source>
</evidence>
<dbReference type="PROSITE" id="PS50215">
    <property type="entry name" value="ADAM_MEPRO"/>
    <property type="match status" value="1"/>
</dbReference>
<evidence type="ECO:0000256" key="7">
    <source>
        <dbReference type="ARBA" id="ARBA00022729"/>
    </source>
</evidence>
<comment type="subcellular location">
    <subcellularLocation>
        <location evidence="1">Secreted</location>
        <location evidence="1">Extracellular space</location>
        <location evidence="1">Extracellular matrix</location>
    </subcellularLocation>
</comment>
<keyword evidence="13" id="KW-1015">Disulfide bond</keyword>
<dbReference type="InterPro" id="IPR002870">
    <property type="entry name" value="Peptidase_M12B_N"/>
</dbReference>
<dbReference type="Pfam" id="PF17771">
    <property type="entry name" value="ADAMTS_CR_2"/>
    <property type="match status" value="1"/>
</dbReference>
<feature type="active site" evidence="15">
    <location>
        <position position="326"/>
    </location>
</feature>
<dbReference type="EMBL" id="CALNXK010000064">
    <property type="protein sequence ID" value="CAH3140444.1"/>
    <property type="molecule type" value="Genomic_DNA"/>
</dbReference>
<sequence length="1141" mass="128388">MTDKEIQRFFGVHTPEDVPEYQITEPYQSNKEGDFVSHMLHERHTRDTQHSGEWHYKMDAFGKEMHLKLRRNTQLVKPGLELETRHANGEVTRMPLKSDWYFHGTVSSDPGSLVAISNDKGLTGMIRLSDDTFFVHPLPNHLANHVATKSGAKPHLVYRKSVKQIKCHSNTGTLFVFSKTKNQGDEGSSKASSHKYLQVGLLADENVAAKHGNNTADFLLILANIVAGMFRDNSIGKIKVTYVVSRLMIITNKELNVNLSSNNLERMAKLNGWIEKHKPRNKSDPDYFEVATLVHVGLSGGLCYHRVVSNVNGYAGLQTAGIIAHETGHNFGAGHDGDNNCKDGINIMSTYLTGGKGALKWSKCTSQLLQDFLRGPGSKCLDDPPSLSVPTLGNKSLAGKLPGFLFNADTQCKFIYGDKYRQCPDSQYQTCAYLYCARASSVCKTINAPPADGTSCGPRNWCIKGKCVDNGLPRINGGWSEWSDYSPCSRTCGGGVQYRERTCTNPPPTNGGKECSGESKAKWKICNSQNECPLPSFRDVQCKKIDPNYPRALYYENACYLACSNGWEVNYYGWQTTDGDRCYNRADNFDICIEGKCRVVGCDHVLESGKRKDRCGICDGKGESCILEKSSYTREYWRYGFDKPGTIVVLPVGAANVRFKQKQKSYNVLGIQDNSTGEYIITHPTWSKVVHYNGTRIAYIHEDNKYDDKIKIDGPTTLPLRVVFVFLYERNGGVDFQYYRPLMSNETPQTVPSEWRPGEWSPCSMTCGQGVSTRVLSCVRSDDGTPASVDSCPKLVKPETQKPCNNNQSCSPEWHLTDWSECSRTCGNGSHFRLLYCRRQINELRFEKVDDSLCQMSAKPNETLRQRCNEIWCPAEWRPLPWNECSSTCSGGVMTRKLQCIQKNELGNYVVVAKEVCRYAMKPGTVMGCNDDIPCDPPPEIQVACFVGSDHFKEILGDFTNKINWNNTNEVAKKCAKLAYANGYTLFALGKNGLCLSGADMKQKYYTYGTYRAKCRDGIGISWNSMFVYSLEPMPNPEPVGCFWDYFDRALPDHYTNFRDQIMWKNMNLTVNQCARVAQDKGYEYFAVQYYGECYGGKNAENTYNKYGKSTYCWEFDKQNGFGVGRGLANFVYRINQVSSR</sequence>
<evidence type="ECO:0000256" key="1">
    <source>
        <dbReference type="ARBA" id="ARBA00004498"/>
    </source>
</evidence>
<keyword evidence="12" id="KW-0865">Zymogen</keyword>
<dbReference type="Pfam" id="PF13688">
    <property type="entry name" value="Reprolysin_5"/>
    <property type="match status" value="1"/>
</dbReference>
<keyword evidence="10 15" id="KW-0862">Zinc</keyword>
<name>A0ABN8PBK8_9CNID</name>
<dbReference type="Pfam" id="PF01562">
    <property type="entry name" value="Pep_M12B_propep"/>
    <property type="match status" value="1"/>
</dbReference>
<dbReference type="InterPro" id="IPR010294">
    <property type="entry name" value="ADAMTS_spacer1"/>
</dbReference>
<evidence type="ECO:0000256" key="6">
    <source>
        <dbReference type="ARBA" id="ARBA00022723"/>
    </source>
</evidence>
<evidence type="ECO:0000256" key="5">
    <source>
        <dbReference type="ARBA" id="ARBA00022685"/>
    </source>
</evidence>
<dbReference type="Proteomes" id="UP001159405">
    <property type="component" value="Unassembled WGS sequence"/>
</dbReference>
<dbReference type="InterPro" id="IPR036383">
    <property type="entry name" value="TSP1_rpt_sf"/>
</dbReference>
<dbReference type="PRINTS" id="PR01857">
    <property type="entry name" value="ADAMTSFAMILY"/>
</dbReference>
<dbReference type="Pfam" id="PF01822">
    <property type="entry name" value="WSC"/>
    <property type="match status" value="1"/>
</dbReference>
<evidence type="ECO:0000259" key="16">
    <source>
        <dbReference type="PROSITE" id="PS50215"/>
    </source>
</evidence>
<evidence type="ECO:0000256" key="15">
    <source>
        <dbReference type="PROSITE-ProRule" id="PRU00276"/>
    </source>
</evidence>
<dbReference type="SMART" id="SM00209">
    <property type="entry name" value="TSP1"/>
    <property type="match status" value="4"/>
</dbReference>
<proteinExistence type="predicted"/>
<dbReference type="InterPro" id="IPR013273">
    <property type="entry name" value="ADAMTS/ADAMTS-like"/>
</dbReference>
<keyword evidence="3" id="KW-0272">Extracellular matrix</keyword>
<comment type="caution">
    <text evidence="17">The sequence shown here is derived from an EMBL/GenBank/DDBJ whole genome shotgun (WGS) entry which is preliminary data.</text>
</comment>
<dbReference type="PANTHER" id="PTHR13723">
    <property type="entry name" value="ADAMTS A DISINTEGRIN AND METALLOPROTEASE WITH THROMBOSPONDIN MOTIFS PROTEASE"/>
    <property type="match status" value="1"/>
</dbReference>
<keyword evidence="7" id="KW-0732">Signal</keyword>
<keyword evidence="8" id="KW-0677">Repeat</keyword>
<evidence type="ECO:0000256" key="2">
    <source>
        <dbReference type="ARBA" id="ARBA00022525"/>
    </source>
</evidence>
<keyword evidence="4" id="KW-0645">Protease</keyword>
<evidence type="ECO:0000313" key="18">
    <source>
        <dbReference type="Proteomes" id="UP001159405"/>
    </source>
</evidence>
<evidence type="ECO:0000313" key="17">
    <source>
        <dbReference type="EMBL" id="CAH3140444.1"/>
    </source>
</evidence>
<evidence type="ECO:0000256" key="12">
    <source>
        <dbReference type="ARBA" id="ARBA00023145"/>
    </source>
</evidence>
<dbReference type="Gene3D" id="3.40.1620.60">
    <property type="match status" value="1"/>
</dbReference>